<dbReference type="EMBL" id="JAVHNS010000016">
    <property type="protein sequence ID" value="KAK6333624.1"/>
    <property type="molecule type" value="Genomic_DNA"/>
</dbReference>
<keyword evidence="3" id="KW-1185">Reference proteome</keyword>
<dbReference type="Proteomes" id="UP001373714">
    <property type="component" value="Unassembled WGS sequence"/>
</dbReference>
<evidence type="ECO:0000256" key="1">
    <source>
        <dbReference type="SAM" id="MobiDB-lite"/>
    </source>
</evidence>
<gene>
    <name evidence="2" type="ORF">TWF730_003810</name>
</gene>
<organism evidence="2 3">
    <name type="scientific">Orbilia blumenaviensis</name>
    <dbReference type="NCBI Taxonomy" id="1796055"/>
    <lineage>
        <taxon>Eukaryota</taxon>
        <taxon>Fungi</taxon>
        <taxon>Dikarya</taxon>
        <taxon>Ascomycota</taxon>
        <taxon>Pezizomycotina</taxon>
        <taxon>Orbiliomycetes</taxon>
        <taxon>Orbiliales</taxon>
        <taxon>Orbiliaceae</taxon>
        <taxon>Orbilia</taxon>
    </lineage>
</organism>
<comment type="caution">
    <text evidence="2">The sequence shown here is derived from an EMBL/GenBank/DDBJ whole genome shotgun (WGS) entry which is preliminary data.</text>
</comment>
<feature type="compositionally biased region" description="Low complexity" evidence="1">
    <location>
        <begin position="286"/>
        <end position="298"/>
    </location>
</feature>
<proteinExistence type="predicted"/>
<sequence>MKQSSSRTFSVVLAVQILVVLYVRGIQGLVITVKHYDFIRSTSYDLMQANKVVLLQERCDGVSSMPGWRLRYDDSEDAPTHTVGNLFGPPFGPVTQGTYEEPRPWASWMGSLFYNRDPWKPMMFRTSYDPEAGYEWRLPLEIQRNGEPFVVTPTTPLAVNDTLDVTNNPEDTSSTLSEYQGVVSCKNPSGTGRILRRAPNFSKPGARIALDYESTKRFGEADCRTVKLIISDLEYTDPKNPVQPPADPYPLDLMPITEESSSASGSTAGSIGALDESWGSSAYGTSSDGSAAESISEGSSEEFDSSEISEDDPEWQALVKELEAEWEQNGQSLEDINMDDVEIDQVIEQYLASPEAENFDENVLRYQLEDVGSLNSLDDEIARLEDELAMAS</sequence>
<feature type="compositionally biased region" description="Low complexity" evidence="1">
    <location>
        <begin position="256"/>
        <end position="273"/>
    </location>
</feature>
<feature type="region of interest" description="Disordered" evidence="1">
    <location>
        <begin position="236"/>
        <end position="315"/>
    </location>
</feature>
<dbReference type="AlphaFoldDB" id="A0AAV9U1L4"/>
<name>A0AAV9U1L4_9PEZI</name>
<feature type="compositionally biased region" description="Acidic residues" evidence="1">
    <location>
        <begin position="299"/>
        <end position="314"/>
    </location>
</feature>
<accession>A0AAV9U1L4</accession>
<reference evidence="2 3" key="1">
    <citation type="submission" date="2019-10" db="EMBL/GenBank/DDBJ databases">
        <authorList>
            <person name="Palmer J.M."/>
        </authorList>
    </citation>
    <scope>NUCLEOTIDE SEQUENCE [LARGE SCALE GENOMIC DNA]</scope>
    <source>
        <strain evidence="2 3">TWF730</strain>
    </source>
</reference>
<evidence type="ECO:0000313" key="2">
    <source>
        <dbReference type="EMBL" id="KAK6333624.1"/>
    </source>
</evidence>
<protein>
    <submittedName>
        <fullName evidence="2">Uncharacterized protein</fullName>
    </submittedName>
</protein>
<evidence type="ECO:0000313" key="3">
    <source>
        <dbReference type="Proteomes" id="UP001373714"/>
    </source>
</evidence>